<comment type="caution">
    <text evidence="7">The sequence shown here is derived from an EMBL/GenBank/DDBJ whole genome shotgun (WGS) entry which is preliminary data.</text>
</comment>
<keyword evidence="3" id="KW-0238">DNA-binding</keyword>
<dbReference type="GO" id="GO:0005634">
    <property type="term" value="C:nucleus"/>
    <property type="evidence" value="ECO:0007669"/>
    <property type="project" value="UniProtKB-SubCell"/>
</dbReference>
<evidence type="ECO:0000313" key="8">
    <source>
        <dbReference type="Proteomes" id="UP001187471"/>
    </source>
</evidence>
<keyword evidence="4" id="KW-0804">Transcription</keyword>
<evidence type="ECO:0000256" key="5">
    <source>
        <dbReference type="ARBA" id="ARBA00023242"/>
    </source>
</evidence>
<dbReference type="EMBL" id="JAVXUO010002804">
    <property type="protein sequence ID" value="KAK2969509.1"/>
    <property type="molecule type" value="Genomic_DNA"/>
</dbReference>
<dbReference type="SUPFAM" id="SSF54171">
    <property type="entry name" value="DNA-binding domain"/>
    <property type="match status" value="1"/>
</dbReference>
<dbReference type="AlphaFoldDB" id="A0AA88U397"/>
<dbReference type="GO" id="GO:0003677">
    <property type="term" value="F:DNA binding"/>
    <property type="evidence" value="ECO:0007669"/>
    <property type="project" value="UniProtKB-KW"/>
</dbReference>
<dbReference type="InterPro" id="IPR044808">
    <property type="entry name" value="ERF_plant"/>
</dbReference>
<name>A0AA88U397_9ASTE</name>
<keyword evidence="5" id="KW-0539">Nucleus</keyword>
<dbReference type="PROSITE" id="PS51032">
    <property type="entry name" value="AP2_ERF"/>
    <property type="match status" value="1"/>
</dbReference>
<dbReference type="SMART" id="SM00380">
    <property type="entry name" value="AP2"/>
    <property type="match status" value="1"/>
</dbReference>
<dbReference type="InterPro" id="IPR001471">
    <property type="entry name" value="AP2/ERF_dom"/>
</dbReference>
<evidence type="ECO:0000256" key="4">
    <source>
        <dbReference type="ARBA" id="ARBA00023163"/>
    </source>
</evidence>
<dbReference type="PANTHER" id="PTHR31190:SF476">
    <property type="entry name" value="ETHYLENE-RESPONSIVE TRANSCRIPTION FACTOR 1"/>
    <property type="match status" value="1"/>
</dbReference>
<sequence>MTDIFFGLRPHLHQSIDLVGVPWPIVKALDFAKPSEQQVKAVAPDGKEDMKHYRGVRQRQWGKFASEIRDPNRRGSRQLLGLSNLLQKLYWSFTNSLCSSPYEA</sequence>
<evidence type="ECO:0000256" key="3">
    <source>
        <dbReference type="ARBA" id="ARBA00023125"/>
    </source>
</evidence>
<reference evidence="7" key="1">
    <citation type="submission" date="2022-12" db="EMBL/GenBank/DDBJ databases">
        <title>Draft genome assemblies for two species of Escallonia (Escalloniales).</title>
        <authorList>
            <person name="Chanderbali A."/>
            <person name="Dervinis C."/>
            <person name="Anghel I."/>
            <person name="Soltis D."/>
            <person name="Soltis P."/>
            <person name="Zapata F."/>
        </authorList>
    </citation>
    <scope>NUCLEOTIDE SEQUENCE</scope>
    <source>
        <strain evidence="7">UCBG92.1500</strain>
        <tissue evidence="7">Leaf</tissue>
    </source>
</reference>
<dbReference type="GO" id="GO:0009873">
    <property type="term" value="P:ethylene-activated signaling pathway"/>
    <property type="evidence" value="ECO:0007669"/>
    <property type="project" value="InterPro"/>
</dbReference>
<dbReference type="Proteomes" id="UP001187471">
    <property type="component" value="Unassembled WGS sequence"/>
</dbReference>
<dbReference type="InterPro" id="IPR016177">
    <property type="entry name" value="DNA-bd_dom_sf"/>
</dbReference>
<dbReference type="Gene3D" id="3.30.730.10">
    <property type="entry name" value="AP2/ERF domain"/>
    <property type="match status" value="1"/>
</dbReference>
<dbReference type="PANTHER" id="PTHR31190">
    <property type="entry name" value="DNA-BINDING DOMAIN"/>
    <property type="match status" value="1"/>
</dbReference>
<keyword evidence="2" id="KW-0805">Transcription regulation</keyword>
<feature type="domain" description="AP2/ERF" evidence="6">
    <location>
        <begin position="52"/>
        <end position="81"/>
    </location>
</feature>
<evidence type="ECO:0000256" key="2">
    <source>
        <dbReference type="ARBA" id="ARBA00023015"/>
    </source>
</evidence>
<dbReference type="InterPro" id="IPR036955">
    <property type="entry name" value="AP2/ERF_dom_sf"/>
</dbReference>
<dbReference type="GO" id="GO:0003700">
    <property type="term" value="F:DNA-binding transcription factor activity"/>
    <property type="evidence" value="ECO:0007669"/>
    <property type="project" value="InterPro"/>
</dbReference>
<evidence type="ECO:0000256" key="1">
    <source>
        <dbReference type="ARBA" id="ARBA00004123"/>
    </source>
</evidence>
<evidence type="ECO:0000259" key="6">
    <source>
        <dbReference type="PROSITE" id="PS51032"/>
    </source>
</evidence>
<gene>
    <name evidence="7" type="ORF">RJ640_001056</name>
</gene>
<organism evidence="7 8">
    <name type="scientific">Escallonia rubra</name>
    <dbReference type="NCBI Taxonomy" id="112253"/>
    <lineage>
        <taxon>Eukaryota</taxon>
        <taxon>Viridiplantae</taxon>
        <taxon>Streptophyta</taxon>
        <taxon>Embryophyta</taxon>
        <taxon>Tracheophyta</taxon>
        <taxon>Spermatophyta</taxon>
        <taxon>Magnoliopsida</taxon>
        <taxon>eudicotyledons</taxon>
        <taxon>Gunneridae</taxon>
        <taxon>Pentapetalae</taxon>
        <taxon>asterids</taxon>
        <taxon>campanulids</taxon>
        <taxon>Escalloniales</taxon>
        <taxon>Escalloniaceae</taxon>
        <taxon>Escallonia</taxon>
    </lineage>
</organism>
<accession>A0AA88U397</accession>
<comment type="subcellular location">
    <subcellularLocation>
        <location evidence="1">Nucleus</location>
    </subcellularLocation>
</comment>
<proteinExistence type="predicted"/>
<evidence type="ECO:0000313" key="7">
    <source>
        <dbReference type="EMBL" id="KAK2969509.1"/>
    </source>
</evidence>
<protein>
    <recommendedName>
        <fullName evidence="6">AP2/ERF domain-containing protein</fullName>
    </recommendedName>
</protein>
<keyword evidence="8" id="KW-1185">Reference proteome</keyword>